<dbReference type="SUPFAM" id="SSF46785">
    <property type="entry name" value="Winged helix' DNA-binding domain"/>
    <property type="match status" value="1"/>
</dbReference>
<dbReference type="SUPFAM" id="SSF53850">
    <property type="entry name" value="Periplasmic binding protein-like II"/>
    <property type="match status" value="1"/>
</dbReference>
<name>A0A6I6EQS8_9GAMM</name>
<dbReference type="GO" id="GO:0003677">
    <property type="term" value="F:DNA binding"/>
    <property type="evidence" value="ECO:0007669"/>
    <property type="project" value="UniProtKB-KW"/>
</dbReference>
<keyword evidence="9" id="KW-1185">Reference proteome</keyword>
<comment type="similarity">
    <text evidence="1">Belongs to the LysR transcriptional regulatory family.</text>
</comment>
<dbReference type="PANTHER" id="PTHR30346">
    <property type="entry name" value="TRANSCRIPTIONAL DUAL REGULATOR HCAR-RELATED"/>
    <property type="match status" value="1"/>
</dbReference>
<dbReference type="FunFam" id="1.10.10.10:FF:000001">
    <property type="entry name" value="LysR family transcriptional regulator"/>
    <property type="match status" value="1"/>
</dbReference>
<evidence type="ECO:0000256" key="3">
    <source>
        <dbReference type="ARBA" id="ARBA00023125"/>
    </source>
</evidence>
<dbReference type="AlphaFoldDB" id="A0A6I6EQS8"/>
<feature type="domain" description="HTH lysR-type" evidence="5">
    <location>
        <begin position="1"/>
        <end position="58"/>
    </location>
</feature>
<accession>A0A6L6GRK4</accession>
<evidence type="ECO:0000313" key="7">
    <source>
        <dbReference type="EMBL" id="QGU86523.1"/>
    </source>
</evidence>
<evidence type="ECO:0000256" key="2">
    <source>
        <dbReference type="ARBA" id="ARBA00023015"/>
    </source>
</evidence>
<evidence type="ECO:0000256" key="4">
    <source>
        <dbReference type="ARBA" id="ARBA00023163"/>
    </source>
</evidence>
<dbReference type="Pfam" id="PF00126">
    <property type="entry name" value="HTH_1"/>
    <property type="match status" value="1"/>
</dbReference>
<dbReference type="EMBL" id="CP046509">
    <property type="protein sequence ID" value="QGU86523.1"/>
    <property type="molecule type" value="Genomic_DNA"/>
</dbReference>
<keyword evidence="4" id="KW-0804">Transcription</keyword>
<dbReference type="KEGG" id="erwi:GN242_04475"/>
<dbReference type="GO" id="GO:0003700">
    <property type="term" value="F:DNA-binding transcription factor activity"/>
    <property type="evidence" value="ECO:0007669"/>
    <property type="project" value="InterPro"/>
</dbReference>
<evidence type="ECO:0000313" key="8">
    <source>
        <dbReference type="Proteomes" id="UP000424752"/>
    </source>
</evidence>
<dbReference type="RefSeq" id="WP_154753656.1">
    <property type="nucleotide sequence ID" value="NZ_CP046509.1"/>
</dbReference>
<proteinExistence type="inferred from homology"/>
<dbReference type="GO" id="GO:0032993">
    <property type="term" value="C:protein-DNA complex"/>
    <property type="evidence" value="ECO:0007669"/>
    <property type="project" value="TreeGrafter"/>
</dbReference>
<dbReference type="PANTHER" id="PTHR30346:SF0">
    <property type="entry name" value="HCA OPERON TRANSCRIPTIONAL ACTIVATOR HCAR"/>
    <property type="match status" value="1"/>
</dbReference>
<keyword evidence="3" id="KW-0238">DNA-binding</keyword>
<dbReference type="Proteomes" id="UP000480164">
    <property type="component" value="Unassembled WGS sequence"/>
</dbReference>
<evidence type="ECO:0000259" key="5">
    <source>
        <dbReference type="PROSITE" id="PS50931"/>
    </source>
</evidence>
<dbReference type="PRINTS" id="PR00039">
    <property type="entry name" value="HTHLYSR"/>
</dbReference>
<keyword evidence="2" id="KW-0805">Transcription regulation</keyword>
<dbReference type="PROSITE" id="PS50931">
    <property type="entry name" value="HTH_LYSR"/>
    <property type="match status" value="1"/>
</dbReference>
<dbReference type="Pfam" id="PF03466">
    <property type="entry name" value="LysR_substrate"/>
    <property type="match status" value="1"/>
</dbReference>
<evidence type="ECO:0000313" key="9">
    <source>
        <dbReference type="Proteomes" id="UP000480164"/>
    </source>
</evidence>
<evidence type="ECO:0000256" key="1">
    <source>
        <dbReference type="ARBA" id="ARBA00009437"/>
    </source>
</evidence>
<gene>
    <name evidence="6" type="ORF">GK011_15815</name>
    <name evidence="7" type="ORF">GN242_04475</name>
</gene>
<evidence type="ECO:0000313" key="6">
    <source>
        <dbReference type="EMBL" id="MTD28408.1"/>
    </source>
</evidence>
<dbReference type="InterPro" id="IPR036390">
    <property type="entry name" value="WH_DNA-bd_sf"/>
</dbReference>
<dbReference type="InterPro" id="IPR036388">
    <property type="entry name" value="WH-like_DNA-bd_sf"/>
</dbReference>
<dbReference type="Proteomes" id="UP000424752">
    <property type="component" value="Chromosome"/>
</dbReference>
<dbReference type="InterPro" id="IPR005119">
    <property type="entry name" value="LysR_subst-bd"/>
</dbReference>
<reference evidence="7 8" key="2">
    <citation type="submission" date="2019-12" db="EMBL/GenBank/DDBJ databases">
        <title>Erwinia sp. nov., isolated from droppings of birds in the Qinghai-Tiebt plateau of China.</title>
        <authorList>
            <person name="Ge Y."/>
        </authorList>
    </citation>
    <scope>NUCLEOTIDE SEQUENCE [LARGE SCALE GENOMIC DNA]</scope>
    <source>
        <strain evidence="7 8">J780</strain>
    </source>
</reference>
<reference evidence="6 9" key="1">
    <citation type="submission" date="2019-11" db="EMBL/GenBank/DDBJ databases">
        <title>Erwinia sp. nov., isolated from feces of birds in Tibet plateau of China.</title>
        <authorList>
            <person name="Ge Y."/>
        </authorList>
    </citation>
    <scope>NUCLEOTIDE SEQUENCE [LARGE SCALE GENOMIC DNA]</scope>
    <source>
        <strain evidence="6 9">J316</strain>
    </source>
</reference>
<dbReference type="Gene3D" id="3.40.190.10">
    <property type="entry name" value="Periplasmic binding protein-like II"/>
    <property type="match status" value="2"/>
</dbReference>
<protein>
    <submittedName>
        <fullName evidence="7">LysR family transcriptional regulator</fullName>
    </submittedName>
</protein>
<dbReference type="InterPro" id="IPR000847">
    <property type="entry name" value="LysR_HTH_N"/>
</dbReference>
<sequence>MNLQHLKPFIVLTEELNFHKAAKRLNITQPPLSRAIMQLEESLGVSLFLRLPKGIELTAAGRAFRDYALTILELADIASEQTVQTAEGYSGRLDVGLFNFGGLQSVPHILAHYHRARPDVKICIHNLSKAEQITALHKRQLSIGFCRFPSADPDISIDRASREAVYVALHVSHPLCQLSEISLEDLEGEPLILYPNDAPYGLRHEVCSAFRSQGMYPTIEHEVDDVMSCITLVASEFGVGITTHSGTYLKLPGVEYRRLKNNMLNSIDLNCIYRSDDTSPLLASFLEVIRELRDI</sequence>
<accession>A0A6I6EQS8</accession>
<organism evidence="7 8">
    <name type="scientific">Erwinia sorbitola</name>
    <dbReference type="NCBI Taxonomy" id="2681984"/>
    <lineage>
        <taxon>Bacteria</taxon>
        <taxon>Pseudomonadati</taxon>
        <taxon>Pseudomonadota</taxon>
        <taxon>Gammaproteobacteria</taxon>
        <taxon>Enterobacterales</taxon>
        <taxon>Erwiniaceae</taxon>
        <taxon>Erwinia</taxon>
    </lineage>
</organism>
<dbReference type="Gene3D" id="1.10.10.10">
    <property type="entry name" value="Winged helix-like DNA-binding domain superfamily/Winged helix DNA-binding domain"/>
    <property type="match status" value="1"/>
</dbReference>
<dbReference type="EMBL" id="WLZX01000006">
    <property type="protein sequence ID" value="MTD28408.1"/>
    <property type="molecule type" value="Genomic_DNA"/>
</dbReference>